<sequence length="234" mass="26824">MKRILVISDIHGEIEKFEQLLVEAQYDVRQDQLILLGDYVDRGPNACAVIEKVKELKEDGAFVLKGNHEDMMIKALTTDEERSWNHWVKRNGGDKTLYSYGFVEGDIVVNEGNFKKPILQSRVLEKHVKFIQKLDHYIETEEYIFVHAGVEPLKRVSECEPYTLMWIRNEFHNGYSGEKVVVFGHTETKTLHGNDNCNVYFGNNRIIGIDGGAVYGGQLNCLELPSKKVYVVKS</sequence>
<dbReference type="GO" id="GO:0008803">
    <property type="term" value="F:bis(5'-nucleosyl)-tetraphosphatase (symmetrical) activity"/>
    <property type="evidence" value="ECO:0007669"/>
    <property type="project" value="TreeGrafter"/>
</dbReference>
<dbReference type="AlphaFoldDB" id="A0A158RRT3"/>
<proteinExistence type="predicted"/>
<evidence type="ECO:0000313" key="3">
    <source>
        <dbReference type="Proteomes" id="UP000002210"/>
    </source>
</evidence>
<gene>
    <name evidence="2" type="ordered locus">BCA_0601</name>
</gene>
<dbReference type="GO" id="GO:0110154">
    <property type="term" value="P:RNA decapping"/>
    <property type="evidence" value="ECO:0007669"/>
    <property type="project" value="TreeGrafter"/>
</dbReference>
<dbReference type="InterPro" id="IPR029052">
    <property type="entry name" value="Metallo-depent_PP-like"/>
</dbReference>
<dbReference type="PATRIC" id="fig|572264.18.peg.569"/>
<accession>A0A158RRT3</accession>
<reference evidence="2 3" key="1">
    <citation type="submission" date="2009-02" db="EMBL/GenBank/DDBJ databases">
        <title>Genome sequence of Bacillus cereus 03BB102.</title>
        <authorList>
            <person name="Dodson R.J."/>
            <person name="Jackson P."/>
            <person name="Munk A.C."/>
            <person name="Brettin T."/>
            <person name="Bruce D."/>
            <person name="Detter C."/>
            <person name="Tapia R."/>
            <person name="Han C."/>
            <person name="Sutton G."/>
            <person name="Sims D."/>
        </authorList>
    </citation>
    <scope>NUCLEOTIDE SEQUENCE [LARGE SCALE GENOMIC DNA]</scope>
    <source>
        <strain evidence="2 3">03BB102</strain>
    </source>
</reference>
<evidence type="ECO:0000259" key="1">
    <source>
        <dbReference type="Pfam" id="PF00149"/>
    </source>
</evidence>
<dbReference type="Pfam" id="PF00149">
    <property type="entry name" value="Metallophos"/>
    <property type="match status" value="1"/>
</dbReference>
<dbReference type="CDD" id="cd00144">
    <property type="entry name" value="MPP_PPP_family"/>
    <property type="match status" value="1"/>
</dbReference>
<feature type="domain" description="Calcineurin-like phosphoesterase" evidence="1">
    <location>
        <begin position="3"/>
        <end position="186"/>
    </location>
</feature>
<dbReference type="SUPFAM" id="SSF56300">
    <property type="entry name" value="Metallo-dependent phosphatases"/>
    <property type="match status" value="1"/>
</dbReference>
<dbReference type="EMBL" id="CP001407">
    <property type="protein sequence ID" value="ACO29868.1"/>
    <property type="molecule type" value="Genomic_DNA"/>
</dbReference>
<dbReference type="InterPro" id="IPR050126">
    <property type="entry name" value="Ap4A_hydrolase"/>
</dbReference>
<dbReference type="Gene3D" id="3.60.21.10">
    <property type="match status" value="1"/>
</dbReference>
<dbReference type="PANTHER" id="PTHR42850:SF4">
    <property type="entry name" value="ZINC-DEPENDENT ENDOPOLYPHOSPHATASE"/>
    <property type="match status" value="1"/>
</dbReference>
<dbReference type="RefSeq" id="WP_000821988.1">
    <property type="nucleotide sequence ID" value="NC_012472.1"/>
</dbReference>
<dbReference type="GO" id="GO:0005737">
    <property type="term" value="C:cytoplasm"/>
    <property type="evidence" value="ECO:0007669"/>
    <property type="project" value="TreeGrafter"/>
</dbReference>
<organism evidence="2 3">
    <name type="scientific">Bacillus cereus (strain 03BB102)</name>
    <dbReference type="NCBI Taxonomy" id="572264"/>
    <lineage>
        <taxon>Bacteria</taxon>
        <taxon>Bacillati</taxon>
        <taxon>Bacillota</taxon>
        <taxon>Bacilli</taxon>
        <taxon>Bacillales</taxon>
        <taxon>Bacillaceae</taxon>
        <taxon>Bacillus</taxon>
        <taxon>Bacillus cereus group</taxon>
    </lineage>
</organism>
<dbReference type="InterPro" id="IPR004843">
    <property type="entry name" value="Calcineurin-like_PHP"/>
</dbReference>
<dbReference type="KEGG" id="bcx:BCA_0601"/>
<dbReference type="GO" id="GO:0016791">
    <property type="term" value="F:phosphatase activity"/>
    <property type="evidence" value="ECO:0007669"/>
    <property type="project" value="TreeGrafter"/>
</dbReference>
<dbReference type="Proteomes" id="UP000002210">
    <property type="component" value="Chromosome"/>
</dbReference>
<evidence type="ECO:0000313" key="2">
    <source>
        <dbReference type="EMBL" id="ACO29868.1"/>
    </source>
</evidence>
<protein>
    <submittedName>
        <fullName evidence="2">Putative serine/threonine phosphatase</fullName>
    </submittedName>
</protein>
<name>A0A158RRT3_BACC3</name>
<dbReference type="PANTHER" id="PTHR42850">
    <property type="entry name" value="METALLOPHOSPHOESTERASE"/>
    <property type="match status" value="1"/>
</dbReference>